<protein>
    <submittedName>
        <fullName evidence="1">Uncharacterized protein</fullName>
    </submittedName>
</protein>
<dbReference type="RefSeq" id="WP_160374361.1">
    <property type="nucleotide sequence ID" value="NZ_WSTB01000004.1"/>
</dbReference>
<proteinExistence type="predicted"/>
<gene>
    <name evidence="1" type="ORF">GON26_08265</name>
</gene>
<name>A0A6I4NTJ3_9FLAO</name>
<dbReference type="AlphaFoldDB" id="A0A6I4NTJ3"/>
<sequence>MILNTTGSANEVPADVLAEIFICRTELVENRLNGKYKNDFLTELLDFGFKNIKHQNKIANQSELEKRIDKLKK</sequence>
<reference evidence="1 2" key="1">
    <citation type="submission" date="2019-12" db="EMBL/GenBank/DDBJ databases">
        <authorList>
            <person name="Kim Y.S."/>
        </authorList>
    </citation>
    <scope>NUCLEOTIDE SEQUENCE [LARGE SCALE GENOMIC DNA]</scope>
    <source>
        <strain evidence="1 2">GA093</strain>
    </source>
</reference>
<dbReference type="Proteomes" id="UP000471501">
    <property type="component" value="Unassembled WGS sequence"/>
</dbReference>
<keyword evidence="2" id="KW-1185">Reference proteome</keyword>
<organism evidence="1 2">
    <name type="scientific">Flavobacterium hydrocarbonoxydans</name>
    <dbReference type="NCBI Taxonomy" id="2683249"/>
    <lineage>
        <taxon>Bacteria</taxon>
        <taxon>Pseudomonadati</taxon>
        <taxon>Bacteroidota</taxon>
        <taxon>Flavobacteriia</taxon>
        <taxon>Flavobacteriales</taxon>
        <taxon>Flavobacteriaceae</taxon>
        <taxon>Flavobacterium</taxon>
    </lineage>
</organism>
<comment type="caution">
    <text evidence="1">The sequence shown here is derived from an EMBL/GenBank/DDBJ whole genome shotgun (WGS) entry which is preliminary data.</text>
</comment>
<evidence type="ECO:0000313" key="2">
    <source>
        <dbReference type="Proteomes" id="UP000471501"/>
    </source>
</evidence>
<dbReference type="EMBL" id="WSTB01000004">
    <property type="protein sequence ID" value="MWB94354.1"/>
    <property type="molecule type" value="Genomic_DNA"/>
</dbReference>
<evidence type="ECO:0000313" key="1">
    <source>
        <dbReference type="EMBL" id="MWB94354.1"/>
    </source>
</evidence>
<accession>A0A6I4NTJ3</accession>